<dbReference type="CDD" id="cd02195">
    <property type="entry name" value="SelD"/>
    <property type="match status" value="1"/>
</dbReference>
<dbReference type="Pfam" id="PF02769">
    <property type="entry name" value="AIRS_C"/>
    <property type="match status" value="1"/>
</dbReference>
<dbReference type="InterPro" id="IPR036188">
    <property type="entry name" value="FAD/NAD-bd_sf"/>
</dbReference>
<dbReference type="RefSeq" id="WP_193189366.1">
    <property type="nucleotide sequence ID" value="NZ_JACZFR010000006.1"/>
</dbReference>
<gene>
    <name evidence="9" type="primary">selD</name>
    <name evidence="9" type="ORF">ACFQBM_07650</name>
</gene>
<dbReference type="InterPro" id="IPR023753">
    <property type="entry name" value="FAD/NAD-binding_dom"/>
</dbReference>
<evidence type="ECO:0000259" key="7">
    <source>
        <dbReference type="Pfam" id="PF02769"/>
    </source>
</evidence>
<evidence type="ECO:0000256" key="4">
    <source>
        <dbReference type="ARBA" id="ARBA00022840"/>
    </source>
</evidence>
<dbReference type="Pfam" id="PF00586">
    <property type="entry name" value="AIRS"/>
    <property type="match status" value="1"/>
</dbReference>
<dbReference type="InterPro" id="IPR017584">
    <property type="entry name" value="Pyridine_nucleo_diS_OxRdtase_N"/>
</dbReference>
<protein>
    <submittedName>
        <fullName evidence="9">Selenide, water dikinase SelD</fullName>
        <ecNumber evidence="9">2.7.9.3</ecNumber>
    </submittedName>
</protein>
<evidence type="ECO:0000259" key="6">
    <source>
        <dbReference type="Pfam" id="PF00586"/>
    </source>
</evidence>
<dbReference type="SUPFAM" id="SSF51905">
    <property type="entry name" value="FAD/NAD(P)-binding domain"/>
    <property type="match status" value="2"/>
</dbReference>
<dbReference type="PRINTS" id="PR00368">
    <property type="entry name" value="FADPNR"/>
</dbReference>
<dbReference type="Pfam" id="PF07992">
    <property type="entry name" value="Pyr_redox_2"/>
    <property type="match status" value="1"/>
</dbReference>
<dbReference type="SUPFAM" id="SSF55326">
    <property type="entry name" value="PurM N-terminal domain-like"/>
    <property type="match status" value="1"/>
</dbReference>
<dbReference type="EC" id="2.7.9.3" evidence="9"/>
<keyword evidence="1 9" id="KW-0808">Transferase</keyword>
<comment type="caution">
    <text evidence="9">The sequence shown here is derived from an EMBL/GenBank/DDBJ whole genome shotgun (WGS) entry which is preliminary data.</text>
</comment>
<evidence type="ECO:0000313" key="9">
    <source>
        <dbReference type="EMBL" id="MFC6633147.1"/>
    </source>
</evidence>
<dbReference type="GO" id="GO:0004756">
    <property type="term" value="F:selenide, water dikinase activity"/>
    <property type="evidence" value="ECO:0007669"/>
    <property type="project" value="UniProtKB-EC"/>
</dbReference>
<evidence type="ECO:0000259" key="8">
    <source>
        <dbReference type="Pfam" id="PF07992"/>
    </source>
</evidence>
<dbReference type="EMBL" id="JBHSVR010000001">
    <property type="protein sequence ID" value="MFC6633147.1"/>
    <property type="molecule type" value="Genomic_DNA"/>
</dbReference>
<dbReference type="SUPFAM" id="SSF56042">
    <property type="entry name" value="PurM C-terminal domain-like"/>
    <property type="match status" value="1"/>
</dbReference>
<feature type="domain" description="PurM-like N-terminal" evidence="6">
    <location>
        <begin position="437"/>
        <end position="546"/>
    </location>
</feature>
<dbReference type="Proteomes" id="UP001596425">
    <property type="component" value="Unassembled WGS sequence"/>
</dbReference>
<dbReference type="PANTHER" id="PTHR10256:SF0">
    <property type="entry name" value="INACTIVE SELENIDE, WATER DIKINASE-LIKE PROTEIN-RELATED"/>
    <property type="match status" value="1"/>
</dbReference>
<sequence>MQEYPNYQDIVLVGGGHAHAIVLQMWAMNPLPGARLTLVSPQVQTAYSGMLPGLVAGHYQLDDTHIDLVRLCRAAGARFVQACAHHIDPVKRRVSLLGRPDLEYDLLSLDVGATPARDLPGSELAIPIKPIGHFHRYWQQLQKRVQKSRASLKLGVVGGGAGGCELAMAMAHALEEQVYSGRVQIHLVHAGNRVPEGYPLLARNLVAGELKKLGVSLHRNWPVAEITEDGVCSESGETLALDRVLLCTNACAPPWLAGSGLALDQQGFVLVDEKLRAQGHSNVFAAGDVASFGEKPLPKAGVYAVRQGPLLFHNLRAVLTGKALRDFRPQKHFLSLLSCGDRRAVAVRNGAALVGDVLWRWKDLIDRHFMQRFSDLPVAMDESGIKPPRETLDERGGETLATMRCSGCGAKVGSEVLHRALKQLPQQQSGFLLRGAGDDAAVMELPQGKLLVQSSDQLRAPVADPWLFGRLAALHALSDLFAMHARPATAQALVTMPLAAAEITQRDLQQLLAGAVYELNRHQCALSGGHTSEGAEMQLGLTVNGLADPDQLLEKTGARAGDCLILSKPLGVGTIFAAEGAGEAQGRWVQKALETMLQSNAAAAEVLAQHGARALTDVTGFGLLGHLLEMLGGDSPLGATLIAEQLPLIPGAAHCIERGWLSSLQPQNAAAYASIENPQEWQKLPHWELLVDPQTCGGLLAAVPAENVERCLQALQQAGYSQAAIIGTVQVVEKLQTPVHLARQIEWRQLAAREPETVQSQI</sequence>
<feature type="domain" description="PurM-like C-terminal" evidence="7">
    <location>
        <begin position="559"/>
        <end position="733"/>
    </location>
</feature>
<keyword evidence="2" id="KW-0547">Nucleotide-binding</keyword>
<dbReference type="NCBIfam" id="TIGR00476">
    <property type="entry name" value="selD"/>
    <property type="match status" value="1"/>
</dbReference>
<dbReference type="InterPro" id="IPR036676">
    <property type="entry name" value="PurM-like_C_sf"/>
</dbReference>
<dbReference type="InterPro" id="IPR016188">
    <property type="entry name" value="PurM-like_N"/>
</dbReference>
<keyword evidence="5" id="KW-0711">Selenium</keyword>
<dbReference type="NCBIfam" id="TIGR03169">
    <property type="entry name" value="Nterm_to_SelD"/>
    <property type="match status" value="1"/>
</dbReference>
<dbReference type="Gene3D" id="3.30.1330.10">
    <property type="entry name" value="PurM-like, N-terminal domain"/>
    <property type="match status" value="1"/>
</dbReference>
<dbReference type="PANTHER" id="PTHR10256">
    <property type="entry name" value="SELENIDE, WATER DIKINASE"/>
    <property type="match status" value="1"/>
</dbReference>
<accession>A0ABW1YK77</accession>
<dbReference type="Gene3D" id="3.50.50.100">
    <property type="match status" value="1"/>
</dbReference>
<keyword evidence="4" id="KW-0067">ATP-binding</keyword>
<dbReference type="InterPro" id="IPR010918">
    <property type="entry name" value="PurM-like_C_dom"/>
</dbReference>
<keyword evidence="3" id="KW-0418">Kinase</keyword>
<reference evidence="10" key="1">
    <citation type="journal article" date="2019" name="Int. J. Syst. Evol. Microbiol.">
        <title>The Global Catalogue of Microorganisms (GCM) 10K type strain sequencing project: providing services to taxonomists for standard genome sequencing and annotation.</title>
        <authorList>
            <consortium name="The Broad Institute Genomics Platform"/>
            <consortium name="The Broad Institute Genome Sequencing Center for Infectious Disease"/>
            <person name="Wu L."/>
            <person name="Ma J."/>
        </authorList>
    </citation>
    <scope>NUCLEOTIDE SEQUENCE [LARGE SCALE GENOMIC DNA]</scope>
    <source>
        <strain evidence="10">CGMCC 1.13718</strain>
    </source>
</reference>
<dbReference type="Gene3D" id="3.90.650.10">
    <property type="entry name" value="PurM-like C-terminal domain"/>
    <property type="match status" value="1"/>
</dbReference>
<evidence type="ECO:0000256" key="3">
    <source>
        <dbReference type="ARBA" id="ARBA00022777"/>
    </source>
</evidence>
<keyword evidence="10" id="KW-1185">Reference proteome</keyword>
<evidence type="ECO:0000313" key="10">
    <source>
        <dbReference type="Proteomes" id="UP001596425"/>
    </source>
</evidence>
<dbReference type="InterPro" id="IPR036921">
    <property type="entry name" value="PurM-like_N_sf"/>
</dbReference>
<name>A0ABW1YK77_9GAMM</name>
<proteinExistence type="predicted"/>
<evidence type="ECO:0000256" key="1">
    <source>
        <dbReference type="ARBA" id="ARBA00022679"/>
    </source>
</evidence>
<evidence type="ECO:0000256" key="2">
    <source>
        <dbReference type="ARBA" id="ARBA00022741"/>
    </source>
</evidence>
<feature type="domain" description="FAD/NAD(P)-binding" evidence="8">
    <location>
        <begin position="9"/>
        <end position="308"/>
    </location>
</feature>
<organism evidence="9 10">
    <name type="scientific">Microbulbifer taiwanensis</name>
    <dbReference type="NCBI Taxonomy" id="986746"/>
    <lineage>
        <taxon>Bacteria</taxon>
        <taxon>Pseudomonadati</taxon>
        <taxon>Pseudomonadota</taxon>
        <taxon>Gammaproteobacteria</taxon>
        <taxon>Cellvibrionales</taxon>
        <taxon>Microbulbiferaceae</taxon>
        <taxon>Microbulbifer</taxon>
    </lineage>
</organism>
<evidence type="ECO:0000256" key="5">
    <source>
        <dbReference type="ARBA" id="ARBA00023266"/>
    </source>
</evidence>
<dbReference type="InterPro" id="IPR004536">
    <property type="entry name" value="SPS/SelD"/>
</dbReference>